<keyword evidence="2 4" id="KW-0808">Transferase</keyword>
<accession>A0ABS5Y8W5</accession>
<evidence type="ECO:0000313" key="4">
    <source>
        <dbReference type="EMBL" id="MBT9313390.1"/>
    </source>
</evidence>
<sequence length="345" mass="38255">MASSTIFNSSSSASTAKNSIDRLDLFNLSNPSTAVGVPDGQDVIHGLTQQPKSLPPKYFYDQQGSELFEQICMLPEYYPTRTEASIFQTYAEQITQLTGPCELVELGSGSATKTRILLSAYAARDWPLRYVPIDVSGSILQESSVALLEDYPSLGIHGLIGTYEPALNALPSLQLPTRMVMFIGSTLGNLPPLQSSQFLQRVGAALAPGQFFLLGLDLQKELDVIEAAYNDAQGVTAAFNLNMLRHLNYRYDGDFCLDAFRHVALYNEHEHQIEMYLESQCDQSVSLKQLDLTVQFGAGERLLTEISRKFSPAELEQQLASHGLKTLHTFTDERNWFGLMLAQKV</sequence>
<keyword evidence="5" id="KW-1185">Reference proteome</keyword>
<dbReference type="PIRSF" id="PIRSF018005">
    <property type="entry name" value="UCP018005"/>
    <property type="match status" value="1"/>
</dbReference>
<organism evidence="4 5">
    <name type="scientific">Leptothoe kymatousa TAU-MAC 1615</name>
    <dbReference type="NCBI Taxonomy" id="2364775"/>
    <lineage>
        <taxon>Bacteria</taxon>
        <taxon>Bacillati</taxon>
        <taxon>Cyanobacteriota</taxon>
        <taxon>Cyanophyceae</taxon>
        <taxon>Nodosilineales</taxon>
        <taxon>Cymatolegaceae</taxon>
        <taxon>Leptothoe</taxon>
        <taxon>Leptothoe kymatousa</taxon>
    </lineage>
</organism>
<evidence type="ECO:0000256" key="1">
    <source>
        <dbReference type="ARBA" id="ARBA00022603"/>
    </source>
</evidence>
<reference evidence="4 5" key="1">
    <citation type="journal article" date="2021" name="Mar. Drugs">
        <title>Genome Reduction and Secondary Metabolism of the Marine Sponge-Associated Cyanobacterium Leptothoe.</title>
        <authorList>
            <person name="Konstantinou D."/>
            <person name="Popin R.V."/>
            <person name="Fewer D.P."/>
            <person name="Sivonen K."/>
            <person name="Gkelis S."/>
        </authorList>
    </citation>
    <scope>NUCLEOTIDE SEQUENCE [LARGE SCALE GENOMIC DNA]</scope>
    <source>
        <strain evidence="4 5">TAU-MAC 1615</strain>
    </source>
</reference>
<dbReference type="GO" id="GO:0032259">
    <property type="term" value="P:methylation"/>
    <property type="evidence" value="ECO:0007669"/>
    <property type="project" value="UniProtKB-KW"/>
</dbReference>
<dbReference type="InterPro" id="IPR051128">
    <property type="entry name" value="EgtD_Methyltrsf_superfamily"/>
</dbReference>
<proteinExistence type="predicted"/>
<evidence type="ECO:0000313" key="5">
    <source>
        <dbReference type="Proteomes" id="UP001196661"/>
    </source>
</evidence>
<dbReference type="SUPFAM" id="SSF53335">
    <property type="entry name" value="S-adenosyl-L-methionine-dependent methyltransferases"/>
    <property type="match status" value="1"/>
</dbReference>
<dbReference type="InterPro" id="IPR035094">
    <property type="entry name" value="EgtD"/>
</dbReference>
<evidence type="ECO:0000259" key="3">
    <source>
        <dbReference type="Pfam" id="PF10017"/>
    </source>
</evidence>
<dbReference type="NCBIfam" id="TIGR03438">
    <property type="entry name" value="egtD_ergothio"/>
    <property type="match status" value="1"/>
</dbReference>
<dbReference type="Gene3D" id="3.40.50.150">
    <property type="entry name" value="Vaccinia Virus protein VP39"/>
    <property type="match status" value="1"/>
</dbReference>
<dbReference type="Proteomes" id="UP001196661">
    <property type="component" value="Unassembled WGS sequence"/>
</dbReference>
<feature type="domain" description="Histidine-specific methyltransferase SAM-dependent" evidence="3">
    <location>
        <begin position="41"/>
        <end position="343"/>
    </location>
</feature>
<name>A0ABS5Y8W5_9CYAN</name>
<dbReference type="InterPro" id="IPR017804">
    <property type="entry name" value="MeTrfase_EgtD-like"/>
</dbReference>
<protein>
    <submittedName>
        <fullName evidence="4">L-histidine N(Alpha)-methyltransferase</fullName>
        <ecNumber evidence="4">2.1.1.44</ecNumber>
    </submittedName>
</protein>
<dbReference type="EC" id="2.1.1.44" evidence="4"/>
<dbReference type="GO" id="GO:0052706">
    <property type="term" value="F:L-histidine N(alpha)-methyltransferase activity"/>
    <property type="evidence" value="ECO:0007669"/>
    <property type="project" value="UniProtKB-EC"/>
</dbReference>
<gene>
    <name evidence="4" type="primary">egtD</name>
    <name evidence="4" type="ORF">IXB28_14335</name>
</gene>
<comment type="caution">
    <text evidence="4">The sequence shown here is derived from an EMBL/GenBank/DDBJ whole genome shotgun (WGS) entry which is preliminary data.</text>
</comment>
<dbReference type="InterPro" id="IPR019257">
    <property type="entry name" value="MeTrfase_dom"/>
</dbReference>
<dbReference type="InterPro" id="IPR029063">
    <property type="entry name" value="SAM-dependent_MTases_sf"/>
</dbReference>
<dbReference type="Pfam" id="PF10017">
    <property type="entry name" value="Methyltransf_33"/>
    <property type="match status" value="1"/>
</dbReference>
<dbReference type="RefSeq" id="WP_215619274.1">
    <property type="nucleotide sequence ID" value="NZ_JADOER010000012.1"/>
</dbReference>
<keyword evidence="1 4" id="KW-0489">Methyltransferase</keyword>
<evidence type="ECO:0000256" key="2">
    <source>
        <dbReference type="ARBA" id="ARBA00022679"/>
    </source>
</evidence>
<dbReference type="PANTHER" id="PTHR43397:SF1">
    <property type="entry name" value="ERGOTHIONEINE BIOSYNTHESIS PROTEIN 1"/>
    <property type="match status" value="1"/>
</dbReference>
<dbReference type="PANTHER" id="PTHR43397">
    <property type="entry name" value="ERGOTHIONEINE BIOSYNTHESIS PROTEIN 1"/>
    <property type="match status" value="1"/>
</dbReference>
<dbReference type="EMBL" id="JADOER010000012">
    <property type="protein sequence ID" value="MBT9313390.1"/>
    <property type="molecule type" value="Genomic_DNA"/>
</dbReference>